<name>A0ABY6Z5Y6_9BACL</name>
<evidence type="ECO:0000256" key="1">
    <source>
        <dbReference type="ARBA" id="ARBA00004651"/>
    </source>
</evidence>
<keyword evidence="10" id="KW-1185">Reference proteome</keyword>
<feature type="transmembrane region" description="Helical" evidence="8">
    <location>
        <begin position="190"/>
        <end position="209"/>
    </location>
</feature>
<evidence type="ECO:0000313" key="9">
    <source>
        <dbReference type="EMBL" id="WAH38299.1"/>
    </source>
</evidence>
<dbReference type="Proteomes" id="UP001164803">
    <property type="component" value="Chromosome"/>
</dbReference>
<keyword evidence="6 8" id="KW-0472">Membrane</keyword>
<evidence type="ECO:0000256" key="3">
    <source>
        <dbReference type="ARBA" id="ARBA00022679"/>
    </source>
</evidence>
<proteinExistence type="inferred from homology"/>
<feature type="transmembrane region" description="Helical" evidence="8">
    <location>
        <begin position="17"/>
        <end position="34"/>
    </location>
</feature>
<evidence type="ECO:0000256" key="7">
    <source>
        <dbReference type="ARBA" id="ARBA00024033"/>
    </source>
</evidence>
<accession>A0ABY6Z5Y6</accession>
<feature type="transmembrane region" description="Helical" evidence="8">
    <location>
        <begin position="287"/>
        <end position="304"/>
    </location>
</feature>
<evidence type="ECO:0000256" key="6">
    <source>
        <dbReference type="ARBA" id="ARBA00023136"/>
    </source>
</evidence>
<dbReference type="EMBL" id="CP104064">
    <property type="protein sequence ID" value="WAH38299.1"/>
    <property type="molecule type" value="Genomic_DNA"/>
</dbReference>
<protein>
    <submittedName>
        <fullName evidence="9">DUF2029 domain-containing protein</fullName>
    </submittedName>
</protein>
<feature type="transmembrane region" description="Helical" evidence="8">
    <location>
        <begin position="215"/>
        <end position="234"/>
    </location>
</feature>
<reference evidence="9" key="1">
    <citation type="submission" date="2022-08" db="EMBL/GenBank/DDBJ databases">
        <title>Alicyclobacillus dauci DSM2870, complete genome.</title>
        <authorList>
            <person name="Wang Q."/>
            <person name="Cai R."/>
            <person name="Wang Z."/>
        </authorList>
    </citation>
    <scope>NUCLEOTIDE SEQUENCE</scope>
    <source>
        <strain evidence="9">DSM 28700</strain>
    </source>
</reference>
<feature type="transmembrane region" description="Helical" evidence="8">
    <location>
        <begin position="160"/>
        <end position="178"/>
    </location>
</feature>
<evidence type="ECO:0000256" key="4">
    <source>
        <dbReference type="ARBA" id="ARBA00022692"/>
    </source>
</evidence>
<organism evidence="9 10">
    <name type="scientific">Alicyclobacillus dauci</name>
    <dbReference type="NCBI Taxonomy" id="1475485"/>
    <lineage>
        <taxon>Bacteria</taxon>
        <taxon>Bacillati</taxon>
        <taxon>Bacillota</taxon>
        <taxon>Bacilli</taxon>
        <taxon>Bacillales</taxon>
        <taxon>Alicyclobacillaceae</taxon>
        <taxon>Alicyclobacillus</taxon>
    </lineage>
</organism>
<feature type="transmembrane region" description="Helical" evidence="8">
    <location>
        <begin position="136"/>
        <end position="154"/>
    </location>
</feature>
<dbReference type="InterPro" id="IPR018584">
    <property type="entry name" value="GT87"/>
</dbReference>
<feature type="transmembrane region" description="Helical" evidence="8">
    <location>
        <begin position="397"/>
        <end position="417"/>
    </location>
</feature>
<keyword evidence="4 8" id="KW-0812">Transmembrane</keyword>
<keyword evidence="3" id="KW-0808">Transferase</keyword>
<keyword evidence="5 8" id="KW-1133">Transmembrane helix</keyword>
<sequence length="443" mass="50182">MFQGLLAKIMSASFKRITYAVIVVIAMMSTYLEWHGLARMNFLRYDFAFFYYAFEVVLHQSPAHLYDPLLQHQFLRTLQFPVNPNNAYVYPPEFSTFWSWLGLFPFRVAASLWLGISVCSYASAVYLLTKILWSRMSLLSRITVVFICITLTPFQVDVGVGNVDSILLLCIVLTFYFIRQDRKFLAGVPLGLAIAFKVTPLAVLVYVLLRKQWRTGMSAVITTGVLVGLTTVWLGQDVTLRYAQEFYSFGQTSMKNGPAPYNQSLLGVLSLFSRHGLLPIGTSMQHVAFIAFMFAVGVVIVYISRKDTLHSATHLAAGSLTTIVFSPLVEEMHMVFAVPAILVLAQHAQQGFVRYRQQRSSFWQACALTLLVTGSLMFLSLPMTFVVNFFVYRWPALYGLQTDMFWVIMIVLVGVIWQSHSLPQRLGQLPSASSDEERSRREI</sequence>
<gene>
    <name evidence="9" type="ORF">NZD86_07395</name>
</gene>
<feature type="transmembrane region" description="Helical" evidence="8">
    <location>
        <begin position="108"/>
        <end position="129"/>
    </location>
</feature>
<evidence type="ECO:0000256" key="2">
    <source>
        <dbReference type="ARBA" id="ARBA00022475"/>
    </source>
</evidence>
<evidence type="ECO:0000256" key="8">
    <source>
        <dbReference type="SAM" id="Phobius"/>
    </source>
</evidence>
<comment type="subcellular location">
    <subcellularLocation>
        <location evidence="1">Cell membrane</location>
        <topology evidence="1">Multi-pass membrane protein</topology>
    </subcellularLocation>
</comment>
<evidence type="ECO:0000256" key="5">
    <source>
        <dbReference type="ARBA" id="ARBA00022989"/>
    </source>
</evidence>
<evidence type="ECO:0000313" key="10">
    <source>
        <dbReference type="Proteomes" id="UP001164803"/>
    </source>
</evidence>
<keyword evidence="2" id="KW-1003">Cell membrane</keyword>
<dbReference type="RefSeq" id="WP_268045866.1">
    <property type="nucleotide sequence ID" value="NZ_CP104064.1"/>
</dbReference>
<feature type="transmembrane region" description="Helical" evidence="8">
    <location>
        <begin position="324"/>
        <end position="345"/>
    </location>
</feature>
<feature type="transmembrane region" description="Helical" evidence="8">
    <location>
        <begin position="366"/>
        <end position="391"/>
    </location>
</feature>
<dbReference type="Pfam" id="PF09594">
    <property type="entry name" value="GT87"/>
    <property type="match status" value="1"/>
</dbReference>
<comment type="similarity">
    <text evidence="7">Belongs to the glycosyltransferase 87 family.</text>
</comment>